<dbReference type="InterPro" id="IPR051412">
    <property type="entry name" value="Formin_Homology_Diaphanous_sf"/>
</dbReference>
<dbReference type="PANTHER" id="PTHR45691">
    <property type="entry name" value="PROTEIN DIAPHANOUS"/>
    <property type="match status" value="1"/>
</dbReference>
<feature type="compositionally biased region" description="Low complexity" evidence="1">
    <location>
        <begin position="189"/>
        <end position="212"/>
    </location>
</feature>
<feature type="region of interest" description="Disordered" evidence="1">
    <location>
        <begin position="189"/>
        <end position="311"/>
    </location>
</feature>
<dbReference type="PhylomeDB" id="A0A1B0FH64"/>
<feature type="compositionally biased region" description="Gly residues" evidence="1">
    <location>
        <begin position="1"/>
        <end position="12"/>
    </location>
</feature>
<feature type="compositionally biased region" description="Pro residues" evidence="1">
    <location>
        <begin position="267"/>
        <end position="281"/>
    </location>
</feature>
<dbReference type="PANTHER" id="PTHR45691:SF6">
    <property type="entry name" value="PROTEIN DIAPHANOUS"/>
    <property type="match status" value="1"/>
</dbReference>
<feature type="compositionally biased region" description="Low complexity" evidence="1">
    <location>
        <begin position="372"/>
        <end position="394"/>
    </location>
</feature>
<name>A0A1B0FH64_GLOMM</name>
<reference evidence="2" key="1">
    <citation type="submission" date="2020-05" db="UniProtKB">
        <authorList>
            <consortium name="EnsemblMetazoa"/>
        </authorList>
    </citation>
    <scope>IDENTIFICATION</scope>
    <source>
        <strain evidence="2">Yale</strain>
    </source>
</reference>
<keyword evidence="3" id="KW-1185">Reference proteome</keyword>
<dbReference type="EnsemblMetazoa" id="GMOY003107-RA">
    <property type="protein sequence ID" value="GMOY003107-PA"/>
    <property type="gene ID" value="GMOY003107"/>
</dbReference>
<evidence type="ECO:0000313" key="2">
    <source>
        <dbReference type="EnsemblMetazoa" id="GMOY003107-PA"/>
    </source>
</evidence>
<accession>A0A1B0FH64</accession>
<feature type="region of interest" description="Disordered" evidence="1">
    <location>
        <begin position="1"/>
        <end position="159"/>
    </location>
</feature>
<protein>
    <recommendedName>
        <fullName evidence="4">WH2 domain-containing protein</fullName>
    </recommendedName>
</protein>
<evidence type="ECO:0000313" key="3">
    <source>
        <dbReference type="Proteomes" id="UP000092444"/>
    </source>
</evidence>
<dbReference type="VEuPathDB" id="VectorBase:GMOY003107"/>
<organism evidence="2 3">
    <name type="scientific">Glossina morsitans morsitans</name>
    <name type="common">Savannah tsetse fly</name>
    <dbReference type="NCBI Taxonomy" id="37546"/>
    <lineage>
        <taxon>Eukaryota</taxon>
        <taxon>Metazoa</taxon>
        <taxon>Ecdysozoa</taxon>
        <taxon>Arthropoda</taxon>
        <taxon>Hexapoda</taxon>
        <taxon>Insecta</taxon>
        <taxon>Pterygota</taxon>
        <taxon>Neoptera</taxon>
        <taxon>Endopterygota</taxon>
        <taxon>Diptera</taxon>
        <taxon>Brachycera</taxon>
        <taxon>Muscomorpha</taxon>
        <taxon>Hippoboscoidea</taxon>
        <taxon>Glossinidae</taxon>
        <taxon>Glossina</taxon>
    </lineage>
</organism>
<dbReference type="Proteomes" id="UP000092444">
    <property type="component" value="Unassembled WGS sequence"/>
</dbReference>
<sequence length="466" mass="47758">MTATTGGGGGGASSSSNGISNGGSPVSSASPSPPAKSPTPVVKPNHGKPNFAPKPPGLQQLAMASGQRPAVARHHSMRSPRSPPIVGSNGGPLFSTQQHFGTMRTPLTQSHEAINSSLRTAPLPPIGRPTVAPPKPPSVKPPPPPTPARNNSNSTLNTCYANTSTTAPISAVNTVLISSSSITTMTTISTSSSISPPVQSPSNSSSTSSVSTLRDQFRSGCTITPPPPPSATITSGKSSNSNSPLSSNKSPKPIILNGGPINVINAPPLPPHRTCPAPLPPQRLTSNTPGGVPPVPPQRHSSIRPNAPVTPPTGIVNAPAFGGAATNANVGRLVIDLEAKFGKRFHNVTEFPKPPPFVNIPKVYPSRTVKATNVTTTGGSNNNNNTSSTESNTNPILMDNNNTSISSINMLAKPLQPAGYQPLFKKHRAPAPPPPQAGVAAATVSIIRQSSFLYGPAGLTSQQQLQ</sequence>
<dbReference type="GO" id="GO:0005884">
    <property type="term" value="C:actin filament"/>
    <property type="evidence" value="ECO:0007669"/>
    <property type="project" value="TreeGrafter"/>
</dbReference>
<feature type="compositionally biased region" description="Low complexity" evidence="1">
    <location>
        <begin position="231"/>
        <end position="253"/>
    </location>
</feature>
<feature type="compositionally biased region" description="Polar residues" evidence="1">
    <location>
        <begin position="94"/>
        <end position="119"/>
    </location>
</feature>
<evidence type="ECO:0000256" key="1">
    <source>
        <dbReference type="SAM" id="MobiDB-lite"/>
    </source>
</evidence>
<proteinExistence type="predicted"/>
<feature type="compositionally biased region" description="Low complexity" evidence="1">
    <location>
        <begin position="13"/>
        <end position="30"/>
    </location>
</feature>
<feature type="region of interest" description="Disordered" evidence="1">
    <location>
        <begin position="372"/>
        <end position="396"/>
    </location>
</feature>
<evidence type="ECO:0008006" key="4">
    <source>
        <dbReference type="Google" id="ProtNLM"/>
    </source>
</evidence>
<dbReference type="EMBL" id="CCAG010015340">
    <property type="status" value="NOT_ANNOTATED_CDS"/>
    <property type="molecule type" value="Genomic_DNA"/>
</dbReference>
<dbReference type="AlphaFoldDB" id="A0A1B0FH64"/>
<dbReference type="GO" id="GO:0030041">
    <property type="term" value="P:actin filament polymerization"/>
    <property type="evidence" value="ECO:0007669"/>
    <property type="project" value="TreeGrafter"/>
</dbReference>
<feature type="compositionally biased region" description="Pro residues" evidence="1">
    <location>
        <begin position="122"/>
        <end position="147"/>
    </location>
</feature>
<dbReference type="STRING" id="37546.A0A1B0FH64"/>